<evidence type="ECO:0000313" key="3">
    <source>
        <dbReference type="EMBL" id="EGI65929.1"/>
    </source>
</evidence>
<gene>
    <name evidence="3" type="ORF">G5I_05517</name>
</gene>
<name>F4WIJ3_ACREC</name>
<evidence type="ECO:0000256" key="1">
    <source>
        <dbReference type="SAM" id="MobiDB-lite"/>
    </source>
</evidence>
<evidence type="ECO:0000256" key="2">
    <source>
        <dbReference type="SAM" id="Phobius"/>
    </source>
</evidence>
<dbReference type="AlphaFoldDB" id="F4WIJ3"/>
<feature type="region of interest" description="Disordered" evidence="1">
    <location>
        <begin position="235"/>
        <end position="262"/>
    </location>
</feature>
<sequence>MDFYHLIITRLLKEKFIGAFELHISHARHKLTVSLLPGDFRKRGTWSRRPTRRRLKLLAAEDVAYPRSRRSPVSHTKRVYTLMPSLFLGVVIVVVVVLVVVVVFVVGDSEEAETAVGSWRNAREENIKGPKEAAFQASRKPSPANASVFFSFFFHSSGASPKREITKAIQNTGLLWPLRARSQPLCRFYFKETRHFETLHEHPKQQFDDIFVSIYENTLYGTSRERIGNACRRTTSRSDSFSFGNETGEKYEEKRSSKEKRN</sequence>
<keyword evidence="2" id="KW-1133">Transmembrane helix</keyword>
<keyword evidence="2" id="KW-0472">Membrane</keyword>
<proteinExistence type="predicted"/>
<dbReference type="InParanoid" id="F4WIJ3"/>
<keyword evidence="2" id="KW-0812">Transmembrane</keyword>
<feature type="compositionally biased region" description="Basic and acidic residues" evidence="1">
    <location>
        <begin position="247"/>
        <end position="256"/>
    </location>
</feature>
<accession>F4WIJ3</accession>
<organism evidence="4">
    <name type="scientific">Acromyrmex echinatior</name>
    <name type="common">Panamanian leafcutter ant</name>
    <name type="synonym">Acromyrmex octospinosus echinatior</name>
    <dbReference type="NCBI Taxonomy" id="103372"/>
    <lineage>
        <taxon>Eukaryota</taxon>
        <taxon>Metazoa</taxon>
        <taxon>Ecdysozoa</taxon>
        <taxon>Arthropoda</taxon>
        <taxon>Hexapoda</taxon>
        <taxon>Insecta</taxon>
        <taxon>Pterygota</taxon>
        <taxon>Neoptera</taxon>
        <taxon>Endopterygota</taxon>
        <taxon>Hymenoptera</taxon>
        <taxon>Apocrita</taxon>
        <taxon>Aculeata</taxon>
        <taxon>Formicoidea</taxon>
        <taxon>Formicidae</taxon>
        <taxon>Myrmicinae</taxon>
        <taxon>Acromyrmex</taxon>
    </lineage>
</organism>
<reference evidence="3" key="1">
    <citation type="submission" date="2011-02" db="EMBL/GenBank/DDBJ databases">
        <title>The genome of the leaf-cutting ant Acromyrmex echinatior suggests key adaptations to social evolution and fungus farming.</title>
        <authorList>
            <person name="Nygaard S."/>
            <person name="Zhang G."/>
        </authorList>
    </citation>
    <scope>NUCLEOTIDE SEQUENCE</scope>
</reference>
<feature type="transmembrane region" description="Helical" evidence="2">
    <location>
        <begin position="79"/>
        <end position="106"/>
    </location>
</feature>
<dbReference type="EMBL" id="GL888176">
    <property type="protein sequence ID" value="EGI65929.1"/>
    <property type="molecule type" value="Genomic_DNA"/>
</dbReference>
<keyword evidence="4" id="KW-1185">Reference proteome</keyword>
<protein>
    <submittedName>
        <fullName evidence="3">Uncharacterized protein</fullName>
    </submittedName>
</protein>
<evidence type="ECO:0000313" key="4">
    <source>
        <dbReference type="Proteomes" id="UP000007755"/>
    </source>
</evidence>
<dbReference type="Proteomes" id="UP000007755">
    <property type="component" value="Unassembled WGS sequence"/>
</dbReference>